<protein>
    <submittedName>
        <fullName evidence="1">Uncharacterized protein</fullName>
    </submittedName>
</protein>
<proteinExistence type="predicted"/>
<sequence>MRNAMPFLCPFTMPSKKLIAEVNCAKIPQHLVETKNSFGKLNVDEQEEQDSDTTPIVKKMPPIMSTCTLFALNEKVGLPEKRNWRKNLISQISVGLQFYSDLARRPDGVLVTSYIEFPYGSVLFCFLNIHRPSEVALAKNVFLDLGPDKMLKIFIVS</sequence>
<keyword evidence="2" id="KW-1185">Reference proteome</keyword>
<dbReference type="AlphaFoldDB" id="A0AAV4RGU5"/>
<dbReference type="Proteomes" id="UP001054837">
    <property type="component" value="Unassembled WGS sequence"/>
</dbReference>
<gene>
    <name evidence="1" type="ORF">CDAR_176881</name>
</gene>
<dbReference type="EMBL" id="BPLQ01006103">
    <property type="protein sequence ID" value="GIY20116.1"/>
    <property type="molecule type" value="Genomic_DNA"/>
</dbReference>
<reference evidence="1 2" key="1">
    <citation type="submission" date="2021-06" db="EMBL/GenBank/DDBJ databases">
        <title>Caerostris darwini draft genome.</title>
        <authorList>
            <person name="Kono N."/>
            <person name="Arakawa K."/>
        </authorList>
    </citation>
    <scope>NUCLEOTIDE SEQUENCE [LARGE SCALE GENOMIC DNA]</scope>
</reference>
<accession>A0AAV4RGU5</accession>
<evidence type="ECO:0000313" key="1">
    <source>
        <dbReference type="EMBL" id="GIY20116.1"/>
    </source>
</evidence>
<name>A0AAV4RGU5_9ARAC</name>
<evidence type="ECO:0000313" key="2">
    <source>
        <dbReference type="Proteomes" id="UP001054837"/>
    </source>
</evidence>
<organism evidence="1 2">
    <name type="scientific">Caerostris darwini</name>
    <dbReference type="NCBI Taxonomy" id="1538125"/>
    <lineage>
        <taxon>Eukaryota</taxon>
        <taxon>Metazoa</taxon>
        <taxon>Ecdysozoa</taxon>
        <taxon>Arthropoda</taxon>
        <taxon>Chelicerata</taxon>
        <taxon>Arachnida</taxon>
        <taxon>Araneae</taxon>
        <taxon>Araneomorphae</taxon>
        <taxon>Entelegynae</taxon>
        <taxon>Araneoidea</taxon>
        <taxon>Araneidae</taxon>
        <taxon>Caerostris</taxon>
    </lineage>
</organism>
<comment type="caution">
    <text evidence="1">The sequence shown here is derived from an EMBL/GenBank/DDBJ whole genome shotgun (WGS) entry which is preliminary data.</text>
</comment>